<sequence>MSSQQKPNANKSNKPSQKSGSANPPKESANVQKKEPKNTGGGCCGRPHKSAPPASRTGCGCPRTENDSCSNDCQSQQNTIAKKQN</sequence>
<protein>
    <submittedName>
        <fullName evidence="2">Uncharacterized protein</fullName>
    </submittedName>
</protein>
<feature type="compositionally biased region" description="Polar residues" evidence="1">
    <location>
        <begin position="1"/>
        <end position="22"/>
    </location>
</feature>
<reference evidence="2 3" key="1">
    <citation type="submission" date="2023-09" db="EMBL/GenBank/DDBJ databases">
        <title>Nesidiocoris tenuis whole genome shotgun sequence.</title>
        <authorList>
            <person name="Shibata T."/>
            <person name="Shimoda M."/>
            <person name="Kobayashi T."/>
            <person name="Uehara T."/>
        </authorList>
    </citation>
    <scope>NUCLEOTIDE SEQUENCE [LARGE SCALE GENOMIC DNA]</scope>
    <source>
        <strain evidence="2 3">Japan</strain>
    </source>
</reference>
<feature type="compositionally biased region" description="Polar residues" evidence="1">
    <location>
        <begin position="67"/>
        <end position="85"/>
    </location>
</feature>
<gene>
    <name evidence="2" type="ORF">NTJ_14720</name>
</gene>
<name>A0ABN7BC40_9HEMI</name>
<accession>A0ABN7BC40</accession>
<dbReference type="Proteomes" id="UP001307889">
    <property type="component" value="Chromosome 13"/>
</dbReference>
<dbReference type="EMBL" id="AP028921">
    <property type="protein sequence ID" value="BET01902.1"/>
    <property type="molecule type" value="Genomic_DNA"/>
</dbReference>
<feature type="region of interest" description="Disordered" evidence="1">
    <location>
        <begin position="1"/>
        <end position="85"/>
    </location>
</feature>
<organism evidence="2 3">
    <name type="scientific">Nesidiocoris tenuis</name>
    <dbReference type="NCBI Taxonomy" id="355587"/>
    <lineage>
        <taxon>Eukaryota</taxon>
        <taxon>Metazoa</taxon>
        <taxon>Ecdysozoa</taxon>
        <taxon>Arthropoda</taxon>
        <taxon>Hexapoda</taxon>
        <taxon>Insecta</taxon>
        <taxon>Pterygota</taxon>
        <taxon>Neoptera</taxon>
        <taxon>Paraneoptera</taxon>
        <taxon>Hemiptera</taxon>
        <taxon>Heteroptera</taxon>
        <taxon>Panheteroptera</taxon>
        <taxon>Cimicomorpha</taxon>
        <taxon>Miridae</taxon>
        <taxon>Dicyphina</taxon>
        <taxon>Nesidiocoris</taxon>
    </lineage>
</organism>
<evidence type="ECO:0000256" key="1">
    <source>
        <dbReference type="SAM" id="MobiDB-lite"/>
    </source>
</evidence>
<proteinExistence type="predicted"/>
<evidence type="ECO:0000313" key="3">
    <source>
        <dbReference type="Proteomes" id="UP001307889"/>
    </source>
</evidence>
<evidence type="ECO:0000313" key="2">
    <source>
        <dbReference type="EMBL" id="BET01902.1"/>
    </source>
</evidence>
<keyword evidence="3" id="KW-1185">Reference proteome</keyword>